<feature type="transmembrane region" description="Helical" evidence="9">
    <location>
        <begin position="412"/>
        <end position="434"/>
    </location>
</feature>
<feature type="transmembrane region" description="Helical" evidence="9">
    <location>
        <begin position="505"/>
        <end position="528"/>
    </location>
</feature>
<keyword evidence="5 9" id="KW-1133">Transmembrane helix</keyword>
<evidence type="ECO:0000313" key="10">
    <source>
        <dbReference type="EMBL" id="KAK9819508.1"/>
    </source>
</evidence>
<keyword evidence="3" id="KW-0813">Transport</keyword>
<feature type="transmembrane region" description="Helical" evidence="9">
    <location>
        <begin position="270"/>
        <end position="291"/>
    </location>
</feature>
<dbReference type="InterPro" id="IPR038377">
    <property type="entry name" value="Na/Glc_symporter_sf"/>
</dbReference>
<sequence>MPVNQTNLFGLHQYDYKESFFGGNHPLGQGAGYGIVLGMGLGFCFLIFAIMEIVKRFGGRSTNSTSEDFNCGGRSVKTGLIAVDVVSKWTWAATLLQSSNVAYKDGVSGPFWYAAGATVQVVLFGLLAIEIKRKAPTAHTVLEIINARWGRRAHITFLVFCLMTNVIVSAMLILGGAAVMTALTGMNLYAACMLIPATVIIYTFHGGLIATFISAYLHTIIIYVVLCLFAFTVYARNETLGSPARVWENLQIKSRVDPIPSNMGGSYLTMFSKGGLIFGVINVIGNFGTVFNDQAYWQSAIAARPSAAYKGYLLGAVLWFCIPFTLATSLGLGCAALDLPVTVSEAAQGLVPPAVAYHLLGSGGAIVLTIMLFMAVTSAGSAELIAVSSIISYDIYRTYINKLATGHQMLRMSQYVVVAFGIIMGVIGIILNVIGLPLGFVYETMGVLIGSAVVPIACCLLWRKTSCAAAMTGAIAGLLLGLVSWLVYAAVGYGGVNQDALFEDYVMLTGNIVALGTSGIITISWSLIRPDNYDFISMRNIPLLEDADLGMKANGQDSPEGIQKAYNFTRIWGSVLAFVLIILWPCLALPATVFSKGYFTFWVILSIIWGLCATVIATLLPLWESWRLIWTVFSRFITCNTARIDDLSVRPSQKHMLEDNSNTPSTDSEMDPKVAALAVTNMPPDDGMDPKVGYVDPPTQGLMTK</sequence>
<comment type="similarity">
    <text evidence="2 7">Belongs to the sodium:solute symporter (SSF) (TC 2.A.21) family.</text>
</comment>
<feature type="transmembrane region" description="Helical" evidence="9">
    <location>
        <begin position="474"/>
        <end position="493"/>
    </location>
</feature>
<dbReference type="CDD" id="cd11476">
    <property type="entry name" value="SLC5sbd_DUR3"/>
    <property type="match status" value="1"/>
</dbReference>
<protein>
    <submittedName>
        <fullName evidence="10">Uncharacterized protein</fullName>
    </submittedName>
</protein>
<evidence type="ECO:0000256" key="5">
    <source>
        <dbReference type="ARBA" id="ARBA00022989"/>
    </source>
</evidence>
<dbReference type="Pfam" id="PF00474">
    <property type="entry name" value="SSF"/>
    <property type="match status" value="1"/>
</dbReference>
<keyword evidence="6 9" id="KW-0472">Membrane</keyword>
<evidence type="ECO:0000256" key="9">
    <source>
        <dbReference type="SAM" id="Phobius"/>
    </source>
</evidence>
<name>A0AAW1QDN4_9CHLO</name>
<feature type="region of interest" description="Disordered" evidence="8">
    <location>
        <begin position="682"/>
        <end position="705"/>
    </location>
</feature>
<dbReference type="EMBL" id="JALJOS010000046">
    <property type="protein sequence ID" value="KAK9819508.1"/>
    <property type="molecule type" value="Genomic_DNA"/>
</dbReference>
<evidence type="ECO:0000256" key="7">
    <source>
        <dbReference type="RuleBase" id="RU362091"/>
    </source>
</evidence>
<feature type="transmembrane region" description="Helical" evidence="9">
    <location>
        <begin position="155"/>
        <end position="180"/>
    </location>
</feature>
<dbReference type="InterPro" id="IPR031155">
    <property type="entry name" value="DUR"/>
</dbReference>
<feature type="transmembrane region" description="Helical" evidence="9">
    <location>
        <begin position="440"/>
        <end position="462"/>
    </location>
</feature>
<dbReference type="NCBIfam" id="TIGR00813">
    <property type="entry name" value="sss"/>
    <property type="match status" value="1"/>
</dbReference>
<evidence type="ECO:0000256" key="6">
    <source>
        <dbReference type="ARBA" id="ARBA00023136"/>
    </source>
</evidence>
<evidence type="ECO:0000313" key="11">
    <source>
        <dbReference type="Proteomes" id="UP001438707"/>
    </source>
</evidence>
<dbReference type="Gene3D" id="1.20.1730.10">
    <property type="entry name" value="Sodium/glucose cotransporter"/>
    <property type="match status" value="1"/>
</dbReference>
<evidence type="ECO:0000256" key="2">
    <source>
        <dbReference type="ARBA" id="ARBA00006434"/>
    </source>
</evidence>
<evidence type="ECO:0000256" key="1">
    <source>
        <dbReference type="ARBA" id="ARBA00004141"/>
    </source>
</evidence>
<keyword evidence="4 9" id="KW-0812">Transmembrane</keyword>
<dbReference type="AlphaFoldDB" id="A0AAW1QDN4"/>
<dbReference type="Proteomes" id="UP001438707">
    <property type="component" value="Unassembled WGS sequence"/>
</dbReference>
<keyword evidence="11" id="KW-1185">Reference proteome</keyword>
<comment type="subcellular location">
    <subcellularLocation>
        <location evidence="1">Membrane</location>
        <topology evidence="1">Multi-pass membrane protein</topology>
    </subcellularLocation>
</comment>
<feature type="transmembrane region" description="Helical" evidence="9">
    <location>
        <begin position="599"/>
        <end position="623"/>
    </location>
</feature>
<comment type="caution">
    <text evidence="10">The sequence shown here is derived from an EMBL/GenBank/DDBJ whole genome shotgun (WGS) entry which is preliminary data.</text>
</comment>
<organism evidence="10 11">
    <name type="scientific">Apatococcus lobatus</name>
    <dbReference type="NCBI Taxonomy" id="904363"/>
    <lineage>
        <taxon>Eukaryota</taxon>
        <taxon>Viridiplantae</taxon>
        <taxon>Chlorophyta</taxon>
        <taxon>core chlorophytes</taxon>
        <taxon>Trebouxiophyceae</taxon>
        <taxon>Chlorellales</taxon>
        <taxon>Chlorellaceae</taxon>
        <taxon>Apatococcus</taxon>
    </lineage>
</organism>
<evidence type="ECO:0000256" key="8">
    <source>
        <dbReference type="SAM" id="MobiDB-lite"/>
    </source>
</evidence>
<evidence type="ECO:0000256" key="4">
    <source>
        <dbReference type="ARBA" id="ARBA00022692"/>
    </source>
</evidence>
<gene>
    <name evidence="10" type="ORF">WJX74_001443</name>
</gene>
<feature type="transmembrane region" description="Helical" evidence="9">
    <location>
        <begin position="186"/>
        <end position="204"/>
    </location>
</feature>
<feature type="transmembrane region" description="Helical" evidence="9">
    <location>
        <begin position="571"/>
        <end position="593"/>
    </location>
</feature>
<accession>A0AAW1QDN4</accession>
<proteinExistence type="inferred from homology"/>
<dbReference type="PANTHER" id="PTHR46154:SF4">
    <property type="entry name" value="UREA ACTIVE TRANSPORTER"/>
    <property type="match status" value="1"/>
</dbReference>
<reference evidence="10 11" key="1">
    <citation type="journal article" date="2024" name="Nat. Commun.">
        <title>Phylogenomics reveals the evolutionary origins of lichenization in chlorophyte algae.</title>
        <authorList>
            <person name="Puginier C."/>
            <person name="Libourel C."/>
            <person name="Otte J."/>
            <person name="Skaloud P."/>
            <person name="Haon M."/>
            <person name="Grisel S."/>
            <person name="Petersen M."/>
            <person name="Berrin J.G."/>
            <person name="Delaux P.M."/>
            <person name="Dal Grande F."/>
            <person name="Keller J."/>
        </authorList>
    </citation>
    <scope>NUCLEOTIDE SEQUENCE [LARGE SCALE GENOMIC DNA]</scope>
    <source>
        <strain evidence="10 11">SAG 2145</strain>
    </source>
</reference>
<feature type="transmembrane region" description="Helical" evidence="9">
    <location>
        <begin position="216"/>
        <end position="235"/>
    </location>
</feature>
<feature type="transmembrane region" description="Helical" evidence="9">
    <location>
        <begin position="359"/>
        <end position="391"/>
    </location>
</feature>
<dbReference type="PROSITE" id="PS50283">
    <property type="entry name" value="NA_SOLUT_SYMP_3"/>
    <property type="match status" value="1"/>
</dbReference>
<dbReference type="GO" id="GO:0005886">
    <property type="term" value="C:plasma membrane"/>
    <property type="evidence" value="ECO:0007669"/>
    <property type="project" value="TreeGrafter"/>
</dbReference>
<evidence type="ECO:0000256" key="3">
    <source>
        <dbReference type="ARBA" id="ARBA00022448"/>
    </source>
</evidence>
<dbReference type="InterPro" id="IPR001734">
    <property type="entry name" value="Na/solute_symporter"/>
</dbReference>
<feature type="transmembrane region" description="Helical" evidence="9">
    <location>
        <begin position="31"/>
        <end position="54"/>
    </location>
</feature>
<dbReference type="GO" id="GO:0015204">
    <property type="term" value="F:urea transmembrane transporter activity"/>
    <property type="evidence" value="ECO:0007669"/>
    <property type="project" value="InterPro"/>
</dbReference>
<feature type="transmembrane region" description="Helical" evidence="9">
    <location>
        <begin position="312"/>
        <end position="339"/>
    </location>
</feature>
<dbReference type="PANTHER" id="PTHR46154">
    <property type="match status" value="1"/>
</dbReference>